<dbReference type="RefSeq" id="WP_263848153.1">
    <property type="nucleotide sequence ID" value="NZ_JAOWKW010000009.1"/>
</dbReference>
<feature type="DNA-binding region" description="H-T-H motif" evidence="2">
    <location>
        <begin position="29"/>
        <end position="48"/>
    </location>
</feature>
<evidence type="ECO:0000313" key="5">
    <source>
        <dbReference type="Proteomes" id="UP001526166"/>
    </source>
</evidence>
<accession>A0ABT3A0P3</accession>
<keyword evidence="5" id="KW-1185">Reference proteome</keyword>
<dbReference type="PROSITE" id="PS50977">
    <property type="entry name" value="HTH_TETR_2"/>
    <property type="match status" value="1"/>
</dbReference>
<evidence type="ECO:0000259" key="3">
    <source>
        <dbReference type="PROSITE" id="PS50977"/>
    </source>
</evidence>
<comment type="caution">
    <text evidence="4">The sequence shown here is derived from an EMBL/GenBank/DDBJ whole genome shotgun (WGS) entry which is preliminary data.</text>
</comment>
<evidence type="ECO:0000256" key="1">
    <source>
        <dbReference type="ARBA" id="ARBA00023125"/>
    </source>
</evidence>
<evidence type="ECO:0000256" key="2">
    <source>
        <dbReference type="PROSITE-ProRule" id="PRU00335"/>
    </source>
</evidence>
<dbReference type="Gene3D" id="1.10.357.10">
    <property type="entry name" value="Tetracycline Repressor, domain 2"/>
    <property type="match status" value="1"/>
</dbReference>
<dbReference type="Proteomes" id="UP001526166">
    <property type="component" value="Unassembled WGS sequence"/>
</dbReference>
<dbReference type="EMBL" id="JAOWKW010000009">
    <property type="protein sequence ID" value="MCV2879577.1"/>
    <property type="molecule type" value="Genomic_DNA"/>
</dbReference>
<dbReference type="InterPro" id="IPR009057">
    <property type="entry name" value="Homeodomain-like_sf"/>
</dbReference>
<proteinExistence type="predicted"/>
<sequence>MGRSSGLTAEKWVEIGLKALSSQGHEALKADLLSKAQGVTRGSFYHHFSNVTDFHAAVIDRWKEQATDRVILAVEMPGDPRTALEKLLYLSFGRVERIERRMRIWAENDPLPRAAVEGIDRRRVAYVTALLGDMGYSPVVAATRANIIYDCYVGCALRRAPEPKELDDLVSEIINWCALPQ</sequence>
<reference evidence="4 5" key="1">
    <citation type="submission" date="2022-10" db="EMBL/GenBank/DDBJ databases">
        <title>Sinirhodobacter sp. nov., isolated from ocean surface sediments.</title>
        <authorList>
            <person name="He W."/>
            <person name="Wang L."/>
            <person name="Zhang D.-F."/>
        </authorList>
    </citation>
    <scope>NUCLEOTIDE SEQUENCE [LARGE SCALE GENOMIC DNA]</scope>
    <source>
        <strain evidence="4 5">WL0115</strain>
    </source>
</reference>
<keyword evidence="1 2" id="KW-0238">DNA-binding</keyword>
<dbReference type="InterPro" id="IPR001647">
    <property type="entry name" value="HTH_TetR"/>
</dbReference>
<name>A0ABT3A0P3_9RHOB</name>
<evidence type="ECO:0000313" key="4">
    <source>
        <dbReference type="EMBL" id="MCV2879577.1"/>
    </source>
</evidence>
<feature type="domain" description="HTH tetR-type" evidence="3">
    <location>
        <begin position="6"/>
        <end position="66"/>
    </location>
</feature>
<gene>
    <name evidence="4" type="ORF">OE699_12040</name>
</gene>
<dbReference type="SUPFAM" id="SSF46689">
    <property type="entry name" value="Homeodomain-like"/>
    <property type="match status" value="1"/>
</dbReference>
<protein>
    <submittedName>
        <fullName evidence="4">TetR/AcrR family transcriptional regulator</fullName>
    </submittedName>
</protein>
<organism evidence="4 5">
    <name type="scientific">Sedimentimonas flavescens</name>
    <dbReference type="NCBI Taxonomy" id="2851012"/>
    <lineage>
        <taxon>Bacteria</taxon>
        <taxon>Pseudomonadati</taxon>
        <taxon>Pseudomonadota</taxon>
        <taxon>Alphaproteobacteria</taxon>
        <taxon>Rhodobacterales</taxon>
        <taxon>Rhodobacter group</taxon>
        <taxon>Sedimentimonas</taxon>
    </lineage>
</organism>